<dbReference type="Proteomes" id="UP000256970">
    <property type="component" value="Unassembled WGS sequence"/>
</dbReference>
<feature type="compositionally biased region" description="Polar residues" evidence="1">
    <location>
        <begin position="21"/>
        <end position="52"/>
    </location>
</feature>
<feature type="region of interest" description="Disordered" evidence="1">
    <location>
        <begin position="1"/>
        <end position="102"/>
    </location>
</feature>
<gene>
    <name evidence="2" type="ORF">BQ4739_LOCUS3277</name>
</gene>
<evidence type="ECO:0000256" key="1">
    <source>
        <dbReference type="SAM" id="MobiDB-lite"/>
    </source>
</evidence>
<evidence type="ECO:0000313" key="2">
    <source>
        <dbReference type="EMBL" id="SZX62681.1"/>
    </source>
</evidence>
<keyword evidence="3" id="KW-1185">Reference proteome</keyword>
<proteinExistence type="predicted"/>
<name>A0A383VBX0_TETOB</name>
<dbReference type="EMBL" id="FNXT01000253">
    <property type="protein sequence ID" value="SZX62681.1"/>
    <property type="molecule type" value="Genomic_DNA"/>
</dbReference>
<organism evidence="2 3">
    <name type="scientific">Tetradesmus obliquus</name>
    <name type="common">Green alga</name>
    <name type="synonym">Acutodesmus obliquus</name>
    <dbReference type="NCBI Taxonomy" id="3088"/>
    <lineage>
        <taxon>Eukaryota</taxon>
        <taxon>Viridiplantae</taxon>
        <taxon>Chlorophyta</taxon>
        <taxon>core chlorophytes</taxon>
        <taxon>Chlorophyceae</taxon>
        <taxon>CS clade</taxon>
        <taxon>Sphaeropleales</taxon>
        <taxon>Scenedesmaceae</taxon>
        <taxon>Tetradesmus</taxon>
    </lineage>
</organism>
<sequence>MVSTRPQAAAAAPGTGPAATLASSQLPPLSAGTPSHQQQQQPPRGATLTQVLQDGPPPAATAPEAPAATPPLLAADAPAAAAAATPQPAADNSSSGGSTPAALSNVPGAAAATLSVAPGTVSQVAAAGVPDRCIIAGSSLFSSCAVEIATAQKRFNISVDVIAPQNYTALLAAQGVSRDAAIAYMRQVLARPSASCCSAHCRFQQQLLCDCEPTVLDVAVRFAGADNAFYGLLVRQLAAGCGHKLFFNETCPANRTAALISSATASLGLMNGTAGVAGSDVEPVVLDGRCILVNGTTAADSSTALPTASGGGSSSRSGGSSNNMLVPAGGDGDGGAPSGSGSGPGR</sequence>
<feature type="compositionally biased region" description="Polar residues" evidence="1">
    <location>
        <begin position="91"/>
        <end position="102"/>
    </location>
</feature>
<reference evidence="2 3" key="1">
    <citation type="submission" date="2016-10" db="EMBL/GenBank/DDBJ databases">
        <authorList>
            <person name="Cai Z."/>
        </authorList>
    </citation>
    <scope>NUCLEOTIDE SEQUENCE [LARGE SCALE GENOMIC DNA]</scope>
</reference>
<feature type="region of interest" description="Disordered" evidence="1">
    <location>
        <begin position="302"/>
        <end position="346"/>
    </location>
</feature>
<dbReference type="AlphaFoldDB" id="A0A383VBX0"/>
<feature type="compositionally biased region" description="Low complexity" evidence="1">
    <location>
        <begin position="61"/>
        <end position="90"/>
    </location>
</feature>
<evidence type="ECO:0000313" key="3">
    <source>
        <dbReference type="Proteomes" id="UP000256970"/>
    </source>
</evidence>
<feature type="compositionally biased region" description="Low complexity" evidence="1">
    <location>
        <begin position="8"/>
        <end position="20"/>
    </location>
</feature>
<feature type="compositionally biased region" description="Gly residues" evidence="1">
    <location>
        <begin position="329"/>
        <end position="346"/>
    </location>
</feature>
<accession>A0A383VBX0</accession>
<protein>
    <submittedName>
        <fullName evidence="2">Uncharacterized protein</fullName>
    </submittedName>
</protein>